<dbReference type="PANTHER" id="PTHR34387:SF1">
    <property type="entry name" value="PERIPLASMIC IMMUNOGENIC PROTEIN"/>
    <property type="match status" value="1"/>
</dbReference>
<gene>
    <name evidence="1" type="ORF">EUA06_02235</name>
</gene>
<dbReference type="PANTHER" id="PTHR34387">
    <property type="entry name" value="SLR1258 PROTEIN"/>
    <property type="match status" value="1"/>
</dbReference>
<protein>
    <submittedName>
        <fullName evidence="1">DUF541 domain-containing protein</fullName>
    </submittedName>
</protein>
<dbReference type="Pfam" id="PF04402">
    <property type="entry name" value="SIMPL"/>
    <property type="match status" value="1"/>
</dbReference>
<dbReference type="EMBL" id="SDWS01000001">
    <property type="protein sequence ID" value="RYB96412.1"/>
    <property type="molecule type" value="Genomic_DNA"/>
</dbReference>
<evidence type="ECO:0000313" key="2">
    <source>
        <dbReference type="Proteomes" id="UP000291838"/>
    </source>
</evidence>
<dbReference type="AlphaFoldDB" id="A0A4V1RLN6"/>
<keyword evidence="2" id="KW-1185">Reference proteome</keyword>
<organism evidence="1 2">
    <name type="scientific">Nocardioides glacieisoli</name>
    <dbReference type="NCBI Taxonomy" id="1168730"/>
    <lineage>
        <taxon>Bacteria</taxon>
        <taxon>Bacillati</taxon>
        <taxon>Actinomycetota</taxon>
        <taxon>Actinomycetes</taxon>
        <taxon>Propionibacteriales</taxon>
        <taxon>Nocardioidaceae</taxon>
        <taxon>Nocardioides</taxon>
    </lineage>
</organism>
<dbReference type="OrthoDB" id="3783664at2"/>
<evidence type="ECO:0000313" key="1">
    <source>
        <dbReference type="EMBL" id="RYB96412.1"/>
    </source>
</evidence>
<dbReference type="InterPro" id="IPR007497">
    <property type="entry name" value="SIMPL/DUF541"/>
</dbReference>
<dbReference type="Gene3D" id="3.30.70.2970">
    <property type="entry name" value="Protein of unknown function (DUF541), domain 2"/>
    <property type="match status" value="1"/>
</dbReference>
<accession>A0A4V1RLN6</accession>
<dbReference type="InterPro" id="IPR052022">
    <property type="entry name" value="26kDa_periplasmic_antigen"/>
</dbReference>
<dbReference type="Gene3D" id="3.30.110.170">
    <property type="entry name" value="Protein of unknown function (DUF541), domain 1"/>
    <property type="match status" value="1"/>
</dbReference>
<comment type="caution">
    <text evidence="1">The sequence shown here is derived from an EMBL/GenBank/DDBJ whole genome shotgun (WGS) entry which is preliminary data.</text>
</comment>
<dbReference type="GO" id="GO:0006974">
    <property type="term" value="P:DNA damage response"/>
    <property type="evidence" value="ECO:0007669"/>
    <property type="project" value="TreeGrafter"/>
</dbReference>
<sequence length="208" mass="21134">MPPEPDLYTVTVTGTGTSRVHPDSAITRLGVVGRGAGVAEAYDAMTAAAATLVEVAGRHTEERRIGSTGVSVWPWHDHSGVRDGYEARHSFSIGCADLAAAGAMLGELAAEVGDALVVDGVGLEVTQDHGAGAAAREAAFQDARERAAALARMAGAGLGAVQTIVEGEVAPGPGPMPKMAMMRDAGGGLEPGEASVTVSITTVWELVY</sequence>
<name>A0A4V1RLN6_9ACTN</name>
<dbReference type="RefSeq" id="WP_129473361.1">
    <property type="nucleotide sequence ID" value="NZ_SDWS01000001.1"/>
</dbReference>
<dbReference type="Proteomes" id="UP000291838">
    <property type="component" value="Unassembled WGS sequence"/>
</dbReference>
<reference evidence="1 2" key="1">
    <citation type="submission" date="2019-01" db="EMBL/GenBank/DDBJ databases">
        <title>Novel species of Nocardioides.</title>
        <authorList>
            <person name="Liu Q."/>
            <person name="Xin Y.-H."/>
        </authorList>
    </citation>
    <scope>NUCLEOTIDE SEQUENCE [LARGE SCALE GENOMIC DNA]</scope>
    <source>
        <strain evidence="1 2">HLT3-15</strain>
    </source>
</reference>
<proteinExistence type="predicted"/>